<sequence>GLPSFAELNSLKELRIVESSRKLKKIEGLEHCKSLETLRAETMWNVTAGIKSLEQMERLRRVELSACYISAIEPCLLTIKKWPSETIICARTERDMDSIVNSPANSPALLSFTVLDSCVKEENENDNFTIARLKCGQRHSSNAAAMVCFVINSLSYGIKLYLESSNDGYQTSRMRMEKGKWVWIGVFTHASWLMAAEHRLKVQFSQPVDVEVRGTLVMGEQERVVEGFYKLLVHLGK</sequence>
<feature type="non-terminal residue" evidence="1">
    <location>
        <position position="1"/>
    </location>
</feature>
<name>A0AA38F4S1_TAXCH</name>
<dbReference type="InterPro" id="IPR032675">
    <property type="entry name" value="LRR_dom_sf"/>
</dbReference>
<evidence type="ECO:0000313" key="1">
    <source>
        <dbReference type="EMBL" id="KAH9288955.1"/>
    </source>
</evidence>
<gene>
    <name evidence="1" type="ORF">KI387_033072</name>
</gene>
<dbReference type="SUPFAM" id="SSF52058">
    <property type="entry name" value="L domain-like"/>
    <property type="match status" value="1"/>
</dbReference>
<keyword evidence="2" id="KW-1185">Reference proteome</keyword>
<dbReference type="EMBL" id="JAHRHJ020003813">
    <property type="protein sequence ID" value="KAH9288955.1"/>
    <property type="molecule type" value="Genomic_DNA"/>
</dbReference>
<comment type="caution">
    <text evidence="1">The sequence shown here is derived from an EMBL/GenBank/DDBJ whole genome shotgun (WGS) entry which is preliminary data.</text>
</comment>
<accession>A0AA38F4S1</accession>
<reference evidence="1 2" key="1">
    <citation type="journal article" date="2021" name="Nat. Plants">
        <title>The Taxus genome provides insights into paclitaxel biosynthesis.</title>
        <authorList>
            <person name="Xiong X."/>
            <person name="Gou J."/>
            <person name="Liao Q."/>
            <person name="Li Y."/>
            <person name="Zhou Q."/>
            <person name="Bi G."/>
            <person name="Li C."/>
            <person name="Du R."/>
            <person name="Wang X."/>
            <person name="Sun T."/>
            <person name="Guo L."/>
            <person name="Liang H."/>
            <person name="Lu P."/>
            <person name="Wu Y."/>
            <person name="Zhang Z."/>
            <person name="Ro D.K."/>
            <person name="Shang Y."/>
            <person name="Huang S."/>
            <person name="Yan J."/>
        </authorList>
    </citation>
    <scope>NUCLEOTIDE SEQUENCE [LARGE SCALE GENOMIC DNA]</scope>
    <source>
        <strain evidence="1">Ta-2019</strain>
    </source>
</reference>
<proteinExistence type="predicted"/>
<organism evidence="1 2">
    <name type="scientific">Taxus chinensis</name>
    <name type="common">Chinese yew</name>
    <name type="synonym">Taxus wallichiana var. chinensis</name>
    <dbReference type="NCBI Taxonomy" id="29808"/>
    <lineage>
        <taxon>Eukaryota</taxon>
        <taxon>Viridiplantae</taxon>
        <taxon>Streptophyta</taxon>
        <taxon>Embryophyta</taxon>
        <taxon>Tracheophyta</taxon>
        <taxon>Spermatophyta</taxon>
        <taxon>Pinopsida</taxon>
        <taxon>Pinidae</taxon>
        <taxon>Conifers II</taxon>
        <taxon>Cupressales</taxon>
        <taxon>Taxaceae</taxon>
        <taxon>Taxus</taxon>
    </lineage>
</organism>
<evidence type="ECO:0000313" key="2">
    <source>
        <dbReference type="Proteomes" id="UP000824469"/>
    </source>
</evidence>
<dbReference type="Proteomes" id="UP000824469">
    <property type="component" value="Unassembled WGS sequence"/>
</dbReference>
<dbReference type="Gene3D" id="3.80.10.10">
    <property type="entry name" value="Ribonuclease Inhibitor"/>
    <property type="match status" value="1"/>
</dbReference>
<dbReference type="AlphaFoldDB" id="A0AA38F4S1"/>
<protein>
    <submittedName>
        <fullName evidence="1">Uncharacterized protein</fullName>
    </submittedName>
</protein>